<protein>
    <submittedName>
        <fullName evidence="2">Uncharacterized protein</fullName>
    </submittedName>
</protein>
<comment type="caution">
    <text evidence="2">The sequence shown here is derived from an EMBL/GenBank/DDBJ whole genome shotgun (WGS) entry which is preliminary data.</text>
</comment>
<dbReference type="AlphaFoldDB" id="A0A7J8C913"/>
<dbReference type="InParanoid" id="A0A7J8C913"/>
<organism evidence="2 3">
    <name type="scientific">Molossus molossus</name>
    <name type="common">Pallas' mastiff bat</name>
    <name type="synonym">Vespertilio molossus</name>
    <dbReference type="NCBI Taxonomy" id="27622"/>
    <lineage>
        <taxon>Eukaryota</taxon>
        <taxon>Metazoa</taxon>
        <taxon>Chordata</taxon>
        <taxon>Craniata</taxon>
        <taxon>Vertebrata</taxon>
        <taxon>Euteleostomi</taxon>
        <taxon>Mammalia</taxon>
        <taxon>Eutheria</taxon>
        <taxon>Laurasiatheria</taxon>
        <taxon>Chiroptera</taxon>
        <taxon>Yangochiroptera</taxon>
        <taxon>Molossidae</taxon>
        <taxon>Molossus</taxon>
    </lineage>
</organism>
<evidence type="ECO:0000313" key="3">
    <source>
        <dbReference type="Proteomes" id="UP000550707"/>
    </source>
</evidence>
<evidence type="ECO:0000313" key="2">
    <source>
        <dbReference type="EMBL" id="KAF6407358.1"/>
    </source>
</evidence>
<name>A0A7J8C913_MOLMO</name>
<sequence length="127" mass="13229">MESTVRTGVGAPGVTGPGSQKPPAIGSCRSLSCTGFVPPPRTHVLTLASSAQHAHRCRSVAALHSQEGDANWTSLGQGSTFDPTTLARMSGSQSIKMTSSQPLRAGRRFWERGGWWGGAGAPGKCPR</sequence>
<accession>A0A7J8C913</accession>
<dbReference type="Proteomes" id="UP000550707">
    <property type="component" value="Unassembled WGS sequence"/>
</dbReference>
<gene>
    <name evidence="2" type="ORF">HJG59_009980</name>
</gene>
<dbReference type="EMBL" id="JACASF010000021">
    <property type="protein sequence ID" value="KAF6407358.1"/>
    <property type="molecule type" value="Genomic_DNA"/>
</dbReference>
<reference evidence="2 3" key="1">
    <citation type="journal article" date="2020" name="Nature">
        <title>Six reference-quality genomes reveal evolution of bat adaptations.</title>
        <authorList>
            <person name="Jebb D."/>
            <person name="Huang Z."/>
            <person name="Pippel M."/>
            <person name="Hughes G.M."/>
            <person name="Lavrichenko K."/>
            <person name="Devanna P."/>
            <person name="Winkler S."/>
            <person name="Jermiin L.S."/>
            <person name="Skirmuntt E.C."/>
            <person name="Katzourakis A."/>
            <person name="Burkitt-Gray L."/>
            <person name="Ray D.A."/>
            <person name="Sullivan K.A.M."/>
            <person name="Roscito J.G."/>
            <person name="Kirilenko B.M."/>
            <person name="Davalos L.M."/>
            <person name="Corthals A.P."/>
            <person name="Power M.L."/>
            <person name="Jones G."/>
            <person name="Ransome R.D."/>
            <person name="Dechmann D.K.N."/>
            <person name="Locatelli A.G."/>
            <person name="Puechmaille S.J."/>
            <person name="Fedrigo O."/>
            <person name="Jarvis E.D."/>
            <person name="Hiller M."/>
            <person name="Vernes S.C."/>
            <person name="Myers E.W."/>
            <person name="Teeling E.C."/>
        </authorList>
    </citation>
    <scope>NUCLEOTIDE SEQUENCE [LARGE SCALE GENOMIC DNA]</scope>
    <source>
        <strain evidence="2">MMolMol1</strain>
        <tissue evidence="2">Muscle</tissue>
    </source>
</reference>
<keyword evidence="3" id="KW-1185">Reference proteome</keyword>
<feature type="region of interest" description="Disordered" evidence="1">
    <location>
        <begin position="1"/>
        <end position="25"/>
    </location>
</feature>
<evidence type="ECO:0000256" key="1">
    <source>
        <dbReference type="SAM" id="MobiDB-lite"/>
    </source>
</evidence>
<proteinExistence type="predicted"/>